<dbReference type="PANTHER" id="PTHR11603">
    <property type="entry name" value="AAA FAMILY ATPASE"/>
    <property type="match status" value="1"/>
</dbReference>
<dbReference type="CDD" id="cd09878">
    <property type="entry name" value="PIN_VapC_VirB11L-ATPase-like"/>
    <property type="match status" value="1"/>
</dbReference>
<dbReference type="Proteomes" id="UP000092403">
    <property type="component" value="Unassembled WGS sequence"/>
</dbReference>
<evidence type="ECO:0000259" key="3">
    <source>
        <dbReference type="SMART" id="SM00382"/>
    </source>
</evidence>
<comment type="caution">
    <text evidence="5">The sequence shown here is derived from an EMBL/GenBank/DDBJ whole genome shotgun (WGS) entry which is preliminary data.</text>
</comment>
<protein>
    <submittedName>
        <fullName evidence="5">Putative KH and PIN-domain containing protein</fullName>
    </submittedName>
</protein>
<dbReference type="PROSITE" id="PS50084">
    <property type="entry name" value="KH_TYPE_1"/>
    <property type="match status" value="1"/>
</dbReference>
<dbReference type="SUPFAM" id="SSF88723">
    <property type="entry name" value="PIN domain-like"/>
    <property type="match status" value="1"/>
</dbReference>
<dbReference type="SMART" id="SM00670">
    <property type="entry name" value="PINc"/>
    <property type="match status" value="1"/>
</dbReference>
<organism evidence="5 6">
    <name type="scientific">Candidatus Methanofastidiosum methylothiophilum</name>
    <dbReference type="NCBI Taxonomy" id="1705564"/>
    <lineage>
        <taxon>Archaea</taxon>
        <taxon>Methanobacteriati</taxon>
        <taxon>Methanobacteriota</taxon>
        <taxon>Stenosarchaea group</taxon>
        <taxon>Candidatus Methanofastidiosia</taxon>
        <taxon>Candidatus Methanofastidiosales</taxon>
        <taxon>Candidatus Methanofastidiosaceae</taxon>
        <taxon>Candidatus Methanofastidiosum</taxon>
    </lineage>
</organism>
<dbReference type="SUPFAM" id="SSF54814">
    <property type="entry name" value="Prokaryotic type KH domain (KH-domain type II)"/>
    <property type="match status" value="1"/>
</dbReference>
<reference evidence="5 6" key="1">
    <citation type="journal article" date="2016" name="ISME J.">
        <title>Chasing the elusive Euryarchaeota class WSA2: genomes reveal a uniquely fastidious methyl-reducing methanogen.</title>
        <authorList>
            <person name="Nobu M.K."/>
            <person name="Narihiro T."/>
            <person name="Kuroda K."/>
            <person name="Mei R."/>
            <person name="Liu W.T."/>
        </authorList>
    </citation>
    <scope>NUCLEOTIDE SEQUENCE [LARGE SCALE GENOMIC DNA]</scope>
    <source>
        <strain evidence="5">BMIXfssc0709_Meth_Bin006</strain>
    </source>
</reference>
<name>A0A150IXA5_9EURY</name>
<dbReference type="GO" id="GO:0003723">
    <property type="term" value="F:RNA binding"/>
    <property type="evidence" value="ECO:0007669"/>
    <property type="project" value="UniProtKB-UniRule"/>
</dbReference>
<dbReference type="InterPro" id="IPR027417">
    <property type="entry name" value="P-loop_NTPase"/>
</dbReference>
<dbReference type="InterPro" id="IPR002716">
    <property type="entry name" value="PIN_dom"/>
</dbReference>
<dbReference type="PANTHER" id="PTHR11603:SF147">
    <property type="entry name" value="MEMBRANE PROTEIN"/>
    <property type="match status" value="1"/>
</dbReference>
<evidence type="ECO:0000313" key="6">
    <source>
        <dbReference type="Proteomes" id="UP000092403"/>
    </source>
</evidence>
<comment type="similarity">
    <text evidence="1">In the N-terminal section; belongs to the PINc/VapC protein family.</text>
</comment>
<dbReference type="Gene3D" id="3.40.50.1010">
    <property type="entry name" value="5'-nuclease"/>
    <property type="match status" value="1"/>
</dbReference>
<dbReference type="EMBL" id="LNJC01000030">
    <property type="protein sequence ID" value="KYC49627.1"/>
    <property type="molecule type" value="Genomic_DNA"/>
</dbReference>
<dbReference type="Gene3D" id="3.40.50.300">
    <property type="entry name" value="P-loop containing nucleotide triphosphate hydrolases"/>
    <property type="match status" value="1"/>
</dbReference>
<dbReference type="InterPro" id="IPR029060">
    <property type="entry name" value="PIN-like_dom_sf"/>
</dbReference>
<feature type="domain" description="AAA+ ATPase" evidence="3">
    <location>
        <begin position="257"/>
        <end position="392"/>
    </location>
</feature>
<gene>
    <name evidence="5" type="ORF">APG12_01339</name>
</gene>
<sequence>MIAVPDTSVVVDGRFKALLRDPDFVKDLEKIVIAEATVAEIEHLANEGKSSGISGIAELKAIFNISKELFIPLEYYGKRPTKYEIAGAKKGDIDAIIREAALDAGATLVTGDLIQKDIAEAKGIQSIYLAPYKKVKLKIEDFFDLETLSVHLKDGIMPARKKGKPGSIILDKFDRVYSEEELKEISLDILERARTTRDSFIELDEKGASVVQLQEYRIVITSPPFSDRFEITAVRPVRKLTLEDYNLPEQLMKRLETAEGILIAGAPGMGKSTFAQALAEYYASLEKIVKTMEKPRDLNVQPEITQYTALEGDMAKTGDILLLVRPDFTVFDEMRVTNDFKIYADMRLAGVGMVGVVHATKPVDAIQRFIGRIELGIIPQLIDTIIFIKNGEVNQVLDLEFLVKVPHGMNEADLARPIVEVKDFYSKTPLYEIYTYGEQVVVMPLKAKRKETSPMKRLALSKLKERLNSELGMPFELEAVSDSRIALYLRNDDIPSIIGKEGKNIRALENAIGFSIDVRPMEKPQQEKKGRIPVDVDFREKYILINLEKRFARKNVKIFLEDSYLDEINVPKSGKIKISNKNPISELIEEGIMNGKNLYIML</sequence>
<proteinExistence type="inferred from homology"/>
<evidence type="ECO:0000256" key="1">
    <source>
        <dbReference type="ARBA" id="ARBA00046345"/>
    </source>
</evidence>
<dbReference type="SMART" id="SM00382">
    <property type="entry name" value="AAA"/>
    <property type="match status" value="1"/>
</dbReference>
<dbReference type="InterPro" id="IPR009019">
    <property type="entry name" value="KH_sf_prok-type"/>
</dbReference>
<dbReference type="AlphaFoldDB" id="A0A150IXA5"/>
<dbReference type="NCBIfam" id="NF010335">
    <property type="entry name" value="PRK13764.1"/>
    <property type="match status" value="1"/>
</dbReference>
<evidence type="ECO:0000256" key="2">
    <source>
        <dbReference type="PROSITE-ProRule" id="PRU00117"/>
    </source>
</evidence>
<dbReference type="SUPFAM" id="SSF52540">
    <property type="entry name" value="P-loop containing nucleoside triphosphate hydrolases"/>
    <property type="match status" value="1"/>
</dbReference>
<dbReference type="InterPro" id="IPR052041">
    <property type="entry name" value="Nucleic_acid_metab_PIN/TRAM"/>
</dbReference>
<evidence type="ECO:0000313" key="5">
    <source>
        <dbReference type="EMBL" id="KYC49627.1"/>
    </source>
</evidence>
<dbReference type="Pfam" id="PF01850">
    <property type="entry name" value="PIN"/>
    <property type="match status" value="1"/>
</dbReference>
<dbReference type="PATRIC" id="fig|1706438.3.peg.1348"/>
<evidence type="ECO:0000259" key="4">
    <source>
        <dbReference type="SMART" id="SM00670"/>
    </source>
</evidence>
<accession>A0A150IXA5</accession>
<keyword evidence="2" id="KW-0694">RNA-binding</keyword>
<feature type="domain" description="PIN" evidence="4">
    <location>
        <begin position="1"/>
        <end position="117"/>
    </location>
</feature>
<dbReference type="InterPro" id="IPR003593">
    <property type="entry name" value="AAA+_ATPase"/>
</dbReference>